<organism evidence="1 2">
    <name type="scientific">Natrarchaeobaculum sulfurireducens</name>
    <dbReference type="NCBI Taxonomy" id="2044521"/>
    <lineage>
        <taxon>Archaea</taxon>
        <taxon>Methanobacteriati</taxon>
        <taxon>Methanobacteriota</taxon>
        <taxon>Stenosarchaea group</taxon>
        <taxon>Halobacteria</taxon>
        <taxon>Halobacteriales</taxon>
        <taxon>Natrialbaceae</taxon>
        <taxon>Natrarchaeobaculum</taxon>
    </lineage>
</organism>
<name>A0A346PJ44_9EURY</name>
<evidence type="ECO:0000313" key="1">
    <source>
        <dbReference type="EMBL" id="AXR79539.1"/>
    </source>
</evidence>
<sequence length="67" mass="7023">MGGLSSRAWRVSETGHVRCVGQPEELANGKSVIIPKGWGTLYGFAVTDELAAAAGLSLPIVLRTVVE</sequence>
<evidence type="ECO:0000313" key="2">
    <source>
        <dbReference type="Proteomes" id="UP000258707"/>
    </source>
</evidence>
<dbReference type="AlphaFoldDB" id="A0A346PJ44"/>
<reference evidence="2" key="1">
    <citation type="submission" date="2017-10" db="EMBL/GenBank/DDBJ databases">
        <title>Phenotypic and genomic properties of facultatively anaerobic sulfur-reducing natronoarchaea from hypersaline soda lakes.</title>
        <authorList>
            <person name="Sorokin D.Y."/>
            <person name="Kublanov I.V."/>
            <person name="Roman P."/>
            <person name="Sinninghe Damste J.S."/>
            <person name="Golyshin P.N."/>
            <person name="Rojo D."/>
            <person name="Ciordia S."/>
            <person name="Mena Md.C."/>
            <person name="Ferrer M."/>
            <person name="Messina E."/>
            <person name="Smedile F."/>
            <person name="La Spada G."/>
            <person name="La Cono V."/>
            <person name="Yakimov M.M."/>
        </authorList>
    </citation>
    <scope>NUCLEOTIDE SEQUENCE [LARGE SCALE GENOMIC DNA]</scope>
    <source>
        <strain evidence="2">AArc1</strain>
    </source>
</reference>
<protein>
    <submittedName>
        <fullName evidence="1">Uncharacterized protein</fullName>
    </submittedName>
</protein>
<accession>A0A346PJ44</accession>
<proteinExistence type="predicted"/>
<dbReference type="Proteomes" id="UP000258707">
    <property type="component" value="Chromosome"/>
</dbReference>
<gene>
    <name evidence="1" type="ORF">AArc1_3236</name>
</gene>
<dbReference type="EMBL" id="CP024047">
    <property type="protein sequence ID" value="AXR79539.1"/>
    <property type="molecule type" value="Genomic_DNA"/>
</dbReference>
<dbReference type="KEGG" id="nan:AArc1_3236"/>